<gene>
    <name evidence="2" type="ORF">RISK_004262</name>
</gene>
<dbReference type="AlphaFoldDB" id="A0A0J1BAY8"/>
<feature type="compositionally biased region" description="Basic and acidic residues" evidence="1">
    <location>
        <begin position="1"/>
        <end position="22"/>
    </location>
</feature>
<accession>A0A0J1BAY8</accession>
<sequence length="38" mass="4203">MCKESVHTNSPRSDRSEFERKGNLATTAGPITVSPLER</sequence>
<keyword evidence="3" id="KW-1185">Reference proteome</keyword>
<proteinExistence type="predicted"/>
<evidence type="ECO:0000256" key="1">
    <source>
        <dbReference type="SAM" id="MobiDB-lite"/>
    </source>
</evidence>
<dbReference type="Proteomes" id="UP000036367">
    <property type="component" value="Unassembled WGS sequence"/>
</dbReference>
<reference evidence="2" key="1">
    <citation type="submission" date="2015-05" db="EMBL/GenBank/DDBJ databases">
        <title>Permanent draft genome of Rhodopirellula islandicus K833.</title>
        <authorList>
            <person name="Kizina J."/>
            <person name="Richter M."/>
            <person name="Glockner F.O."/>
            <person name="Harder J."/>
        </authorList>
    </citation>
    <scope>NUCLEOTIDE SEQUENCE [LARGE SCALE GENOMIC DNA]</scope>
    <source>
        <strain evidence="2">K833</strain>
    </source>
</reference>
<evidence type="ECO:0000313" key="3">
    <source>
        <dbReference type="Proteomes" id="UP000036367"/>
    </source>
</evidence>
<name>A0A0J1BAY8_RHOIS</name>
<dbReference type="EMBL" id="LECT01000031">
    <property type="protein sequence ID" value="KLU03855.1"/>
    <property type="molecule type" value="Genomic_DNA"/>
</dbReference>
<organism evidence="2 3">
    <name type="scientific">Rhodopirellula islandica</name>
    <dbReference type="NCBI Taxonomy" id="595434"/>
    <lineage>
        <taxon>Bacteria</taxon>
        <taxon>Pseudomonadati</taxon>
        <taxon>Planctomycetota</taxon>
        <taxon>Planctomycetia</taxon>
        <taxon>Pirellulales</taxon>
        <taxon>Pirellulaceae</taxon>
        <taxon>Rhodopirellula</taxon>
    </lineage>
</organism>
<feature type="region of interest" description="Disordered" evidence="1">
    <location>
        <begin position="1"/>
        <end position="38"/>
    </location>
</feature>
<comment type="caution">
    <text evidence="2">The sequence shown here is derived from an EMBL/GenBank/DDBJ whole genome shotgun (WGS) entry which is preliminary data.</text>
</comment>
<protein>
    <submittedName>
        <fullName evidence="2">Uncharacterized protein</fullName>
    </submittedName>
</protein>
<evidence type="ECO:0000313" key="2">
    <source>
        <dbReference type="EMBL" id="KLU03855.1"/>
    </source>
</evidence>